<sequence length="638" mass="69233">MSDFDASVNRVAPSSSGLTLVLPSLKALKQLNAKKKNSPLLEQTPVKKVPRPVKLKPLKEVLTSLISKIKKKDDYAFFLEPVDLEKVPGYMNVIKQPMDFGTMAAKVSKSKYRSLDEFADDFRLVISNAKTFNPPGTIYHNEAERIEAWASDHISKATSYVIEYETDWNIEVERDEDVNVDADEDEAAGGGVPTGPETPGRRSPSVASASVPPPNRRGRNTTKKEGISETLEADGHLPGFKDGVGVFPPGSDWAEVMLALKLKGKRYRSKKERLRMEKGGPPYAADGSLDYAEMEDPFSVLATLVPDPPCSPLLTPLFLPLAHDSSQINLPLPTGAPSPKDAPVAPEPPVGGSKSKYRHWTITRPAPQRTKAKEAAEERPPTLNSRKPRPLHTTDFGLFPAIATNLSSGGVIGTEEELLAALRTSLESAARSENSANQEATAQSWLREVVYGGFDGLAYMRSVAEFVAPPPGVPPAAGDHSPGLPTPILTEYVDTTLIDELTERRHRTIEAAVTEPTAIPEPPVVPSTPLDLGSLISAPNELFDAENKWVAAGMSEDVVVLSRALDHAAHLLEQLHTIRAGAGEIAPGEADEKERDLETELRMNLIALAKRAPLDQIAKIPQELVPPHLRHVIPTIGN</sequence>
<name>A0AAD4Q5P0_9AGAM</name>
<dbReference type="GO" id="GO:0005634">
    <property type="term" value="C:nucleus"/>
    <property type="evidence" value="ECO:0007669"/>
    <property type="project" value="TreeGrafter"/>
</dbReference>
<dbReference type="CDD" id="cd04369">
    <property type="entry name" value="Bromodomain"/>
    <property type="match status" value="1"/>
</dbReference>
<evidence type="ECO:0000256" key="2">
    <source>
        <dbReference type="PROSITE-ProRule" id="PRU00035"/>
    </source>
</evidence>
<reference evidence="5" key="1">
    <citation type="submission" date="2022-01" db="EMBL/GenBank/DDBJ databases">
        <title>Comparative genomics reveals a dynamic genome evolution in the ectomycorrhizal milk-cap (Lactarius) mushrooms.</title>
        <authorList>
            <consortium name="DOE Joint Genome Institute"/>
            <person name="Lebreton A."/>
            <person name="Tang N."/>
            <person name="Kuo A."/>
            <person name="LaButti K."/>
            <person name="Drula E."/>
            <person name="Barry K."/>
            <person name="Clum A."/>
            <person name="Lipzen A."/>
            <person name="Mousain D."/>
            <person name="Ng V."/>
            <person name="Wang R."/>
            <person name="Wang X."/>
            <person name="Dai Y."/>
            <person name="Henrissat B."/>
            <person name="Grigoriev I.V."/>
            <person name="Guerin-Laguette A."/>
            <person name="Yu F."/>
            <person name="Martin F.M."/>
        </authorList>
    </citation>
    <scope>NUCLEOTIDE SEQUENCE</scope>
    <source>
        <strain evidence="5">QP</strain>
    </source>
</reference>
<dbReference type="AlphaFoldDB" id="A0AAD4Q5P0"/>
<keyword evidence="7" id="KW-1185">Reference proteome</keyword>
<dbReference type="Gene3D" id="1.20.920.10">
    <property type="entry name" value="Bromodomain-like"/>
    <property type="match status" value="1"/>
</dbReference>
<dbReference type="PRINTS" id="PR00503">
    <property type="entry name" value="BROMODOMAIN"/>
</dbReference>
<dbReference type="GO" id="GO:0006357">
    <property type="term" value="P:regulation of transcription by RNA polymerase II"/>
    <property type="evidence" value="ECO:0007669"/>
    <property type="project" value="TreeGrafter"/>
</dbReference>
<proteinExistence type="predicted"/>
<dbReference type="SUPFAM" id="SSF47370">
    <property type="entry name" value="Bromodomain"/>
    <property type="match status" value="1"/>
</dbReference>
<comment type="caution">
    <text evidence="5">The sequence shown here is derived from an EMBL/GenBank/DDBJ whole genome shotgun (WGS) entry which is preliminary data.</text>
</comment>
<dbReference type="InterPro" id="IPR051831">
    <property type="entry name" value="Bromodomain_contain_prot"/>
</dbReference>
<feature type="compositionally biased region" description="Basic and acidic residues" evidence="3">
    <location>
        <begin position="371"/>
        <end position="380"/>
    </location>
</feature>
<feature type="region of interest" description="Disordered" evidence="3">
    <location>
        <begin position="182"/>
        <end position="235"/>
    </location>
</feature>
<evidence type="ECO:0000256" key="3">
    <source>
        <dbReference type="SAM" id="MobiDB-lite"/>
    </source>
</evidence>
<gene>
    <name evidence="6" type="ORF">EDB92DRAFT_139426</name>
    <name evidence="5" type="ORF">EDB92DRAFT_304663</name>
</gene>
<evidence type="ECO:0000313" key="7">
    <source>
        <dbReference type="Proteomes" id="UP001201163"/>
    </source>
</evidence>
<evidence type="ECO:0000259" key="4">
    <source>
        <dbReference type="PROSITE" id="PS50014"/>
    </source>
</evidence>
<dbReference type="InterPro" id="IPR036427">
    <property type="entry name" value="Bromodomain-like_sf"/>
</dbReference>
<organism evidence="5 7">
    <name type="scientific">Lactarius akahatsu</name>
    <dbReference type="NCBI Taxonomy" id="416441"/>
    <lineage>
        <taxon>Eukaryota</taxon>
        <taxon>Fungi</taxon>
        <taxon>Dikarya</taxon>
        <taxon>Basidiomycota</taxon>
        <taxon>Agaricomycotina</taxon>
        <taxon>Agaricomycetes</taxon>
        <taxon>Russulales</taxon>
        <taxon>Russulaceae</taxon>
        <taxon>Lactarius</taxon>
    </lineage>
</organism>
<evidence type="ECO:0000313" key="5">
    <source>
        <dbReference type="EMBL" id="KAH8980117.1"/>
    </source>
</evidence>
<evidence type="ECO:0000256" key="1">
    <source>
        <dbReference type="ARBA" id="ARBA00023117"/>
    </source>
</evidence>
<evidence type="ECO:0000313" key="6">
    <source>
        <dbReference type="EMBL" id="KAH8982030.1"/>
    </source>
</evidence>
<dbReference type="PROSITE" id="PS50014">
    <property type="entry name" value="BROMODOMAIN_2"/>
    <property type="match status" value="1"/>
</dbReference>
<dbReference type="Pfam" id="PF00439">
    <property type="entry name" value="Bromodomain"/>
    <property type="match status" value="1"/>
</dbReference>
<dbReference type="PANTHER" id="PTHR22881">
    <property type="entry name" value="BROMODOMAIN CONTAINING PROTEIN"/>
    <property type="match status" value="1"/>
</dbReference>
<accession>A0AAD4Q5P0</accession>
<keyword evidence="1 2" id="KW-0103">Bromodomain</keyword>
<dbReference type="EMBL" id="JAKELL010000145">
    <property type="protein sequence ID" value="KAH8980117.1"/>
    <property type="molecule type" value="Genomic_DNA"/>
</dbReference>
<feature type="region of interest" description="Disordered" evidence="3">
    <location>
        <begin position="329"/>
        <end position="391"/>
    </location>
</feature>
<dbReference type="GO" id="GO:0006325">
    <property type="term" value="P:chromatin organization"/>
    <property type="evidence" value="ECO:0007669"/>
    <property type="project" value="UniProtKB-ARBA"/>
</dbReference>
<protein>
    <recommendedName>
        <fullName evidence="4">Bromo domain-containing protein</fullName>
    </recommendedName>
</protein>
<dbReference type="Proteomes" id="UP001201163">
    <property type="component" value="Unassembled WGS sequence"/>
</dbReference>
<dbReference type="EMBL" id="JAKELL010000107">
    <property type="protein sequence ID" value="KAH8982030.1"/>
    <property type="molecule type" value="Genomic_DNA"/>
</dbReference>
<feature type="domain" description="Bromo" evidence="4">
    <location>
        <begin position="70"/>
        <end position="140"/>
    </location>
</feature>
<dbReference type="SMART" id="SM00297">
    <property type="entry name" value="BROMO"/>
    <property type="match status" value="1"/>
</dbReference>
<dbReference type="PANTHER" id="PTHR22881:SF27">
    <property type="entry name" value="BROMODOMAIN CONTAINING 7_9"/>
    <property type="match status" value="1"/>
</dbReference>
<dbReference type="InterPro" id="IPR001487">
    <property type="entry name" value="Bromodomain"/>
</dbReference>
<feature type="compositionally biased region" description="Low complexity" evidence="3">
    <location>
        <begin position="194"/>
        <end position="210"/>
    </location>
</feature>